<accession>A0A917D718</accession>
<evidence type="ECO:0000313" key="2">
    <source>
        <dbReference type="Proteomes" id="UP000616608"/>
    </source>
</evidence>
<dbReference type="Proteomes" id="UP000616608">
    <property type="component" value="Unassembled WGS sequence"/>
</dbReference>
<sequence>MNELYEVIQSYNEYLRKLPEGCKVIATLLRENELVLAKENIMYFSEGLLWLNDAQQLLLLHDIKHNLEFDQIQHYLVQINNALEKEAFQEVATIFDSELYTHFNQLSVVPEA</sequence>
<gene>
    <name evidence="1" type="ORF">GCM10007425_04450</name>
</gene>
<name>A0A917D718_9BACI</name>
<reference evidence="1" key="1">
    <citation type="journal article" date="2014" name="Int. J. Syst. Evol. Microbiol.">
        <title>Complete genome sequence of Corynebacterium casei LMG S-19264T (=DSM 44701T), isolated from a smear-ripened cheese.</title>
        <authorList>
            <consortium name="US DOE Joint Genome Institute (JGI-PGF)"/>
            <person name="Walter F."/>
            <person name="Albersmeier A."/>
            <person name="Kalinowski J."/>
            <person name="Ruckert C."/>
        </authorList>
    </citation>
    <scope>NUCLEOTIDE SEQUENCE</scope>
    <source>
        <strain evidence="1">CGMCC 1.15760</strain>
    </source>
</reference>
<keyword evidence="2" id="KW-1185">Reference proteome</keyword>
<organism evidence="1 2">
    <name type="scientific">Lysinibacillus alkalisoli</name>
    <dbReference type="NCBI Taxonomy" id="1911548"/>
    <lineage>
        <taxon>Bacteria</taxon>
        <taxon>Bacillati</taxon>
        <taxon>Bacillota</taxon>
        <taxon>Bacilli</taxon>
        <taxon>Bacillales</taxon>
        <taxon>Bacillaceae</taxon>
        <taxon>Lysinibacillus</taxon>
    </lineage>
</organism>
<reference evidence="1" key="2">
    <citation type="submission" date="2020-09" db="EMBL/GenBank/DDBJ databases">
        <authorList>
            <person name="Sun Q."/>
            <person name="Zhou Y."/>
        </authorList>
    </citation>
    <scope>NUCLEOTIDE SEQUENCE</scope>
    <source>
        <strain evidence="1">CGMCC 1.15760</strain>
    </source>
</reference>
<comment type="caution">
    <text evidence="1">The sequence shown here is derived from an EMBL/GenBank/DDBJ whole genome shotgun (WGS) entry which is preliminary data.</text>
</comment>
<evidence type="ECO:0000313" key="1">
    <source>
        <dbReference type="EMBL" id="GGG13261.1"/>
    </source>
</evidence>
<dbReference type="EMBL" id="BMJT01000001">
    <property type="protein sequence ID" value="GGG13261.1"/>
    <property type="molecule type" value="Genomic_DNA"/>
</dbReference>
<dbReference type="AlphaFoldDB" id="A0A917D718"/>
<protein>
    <submittedName>
        <fullName evidence="1">Uncharacterized protein</fullName>
    </submittedName>
</protein>
<proteinExistence type="predicted"/>
<dbReference type="RefSeq" id="WP_188613380.1">
    <property type="nucleotide sequence ID" value="NZ_BMJT01000001.1"/>
</dbReference>